<evidence type="ECO:0000256" key="3">
    <source>
        <dbReference type="ARBA" id="ARBA00020612"/>
    </source>
</evidence>
<feature type="region of interest" description="Disordered" evidence="10">
    <location>
        <begin position="785"/>
        <end position="847"/>
    </location>
</feature>
<dbReference type="PANTHER" id="PTHR12881">
    <property type="entry name" value="MEDIATOR OF RNA POLYMERASE II TRANSCRIPTION SUBUNIT 1"/>
    <property type="match status" value="1"/>
</dbReference>
<evidence type="ECO:0000313" key="12">
    <source>
        <dbReference type="EMBL" id="KAG5673509.1"/>
    </source>
</evidence>
<evidence type="ECO:0000256" key="7">
    <source>
        <dbReference type="ARBA" id="ARBA00023242"/>
    </source>
</evidence>
<evidence type="ECO:0000259" key="11">
    <source>
        <dbReference type="Pfam" id="PF10744"/>
    </source>
</evidence>
<keyword evidence="4 9" id="KW-0805">Transcription regulation</keyword>
<dbReference type="OrthoDB" id="2281547at2759"/>
<accession>A0A9J6BVG6</accession>
<feature type="region of interest" description="Disordered" evidence="10">
    <location>
        <begin position="873"/>
        <end position="912"/>
    </location>
</feature>
<keyword evidence="6 9" id="KW-0804">Transcription</keyword>
<feature type="compositionally biased region" description="Polar residues" evidence="10">
    <location>
        <begin position="815"/>
        <end position="824"/>
    </location>
</feature>
<keyword evidence="5 9" id="KW-0010">Activator</keyword>
<reference evidence="12" key="1">
    <citation type="submission" date="2021-03" db="EMBL/GenBank/DDBJ databases">
        <title>Chromosome level genome of the anhydrobiotic midge Polypedilum vanderplanki.</title>
        <authorList>
            <person name="Yoshida Y."/>
            <person name="Kikawada T."/>
            <person name="Gusev O."/>
        </authorList>
    </citation>
    <scope>NUCLEOTIDE SEQUENCE</scope>
    <source>
        <strain evidence="12">NIAS01</strain>
        <tissue evidence="12">Whole body or cell culture</tissue>
    </source>
</reference>
<evidence type="ECO:0000256" key="2">
    <source>
        <dbReference type="ARBA" id="ARBA00006210"/>
    </source>
</evidence>
<dbReference type="InterPro" id="IPR019680">
    <property type="entry name" value="Mediator_Med1"/>
</dbReference>
<keyword evidence="7 9" id="KW-0539">Nucleus</keyword>
<evidence type="ECO:0000256" key="1">
    <source>
        <dbReference type="ARBA" id="ARBA00004123"/>
    </source>
</evidence>
<dbReference type="GO" id="GO:0016592">
    <property type="term" value="C:mediator complex"/>
    <property type="evidence" value="ECO:0007669"/>
    <property type="project" value="InterPro"/>
</dbReference>
<dbReference type="InterPro" id="IPR051999">
    <property type="entry name" value="Mediator_complex_subunit_1"/>
</dbReference>
<feature type="compositionally biased region" description="Low complexity" evidence="10">
    <location>
        <begin position="873"/>
        <end position="905"/>
    </location>
</feature>
<name>A0A9J6BVG6_POLVA</name>
<dbReference type="AlphaFoldDB" id="A0A9J6BVG6"/>
<evidence type="ECO:0000256" key="6">
    <source>
        <dbReference type="ARBA" id="ARBA00023163"/>
    </source>
</evidence>
<evidence type="ECO:0000256" key="8">
    <source>
        <dbReference type="ARBA" id="ARBA00031254"/>
    </source>
</evidence>
<feature type="region of interest" description="Disordered" evidence="10">
    <location>
        <begin position="550"/>
        <end position="582"/>
    </location>
</feature>
<sequence length="1224" mass="137573">MSTIAVEKNKQWRMECLMENLRSKQSSKSFLELAKSSRMNLLEKKYNIDAIEKQTLQTALDQLQNNITIKNRTQLVERLEMITRRQLSLKFTENINTNSIFISSDMFYLEILLDSQSGFVNDVKVHHECLNESESEPHLIEVLRKGDFIDFTQQLEGFQSIYQLNCESKIKSKALIALQALETDLTNIYNQENASNIFHESVVLTSSIGLLTKRRGGHPLKLTFFVRACEMLNLEQKRMDTLKEALENAAICKKNIGNSVTVNLEAATPSNKLQIVPLLIKNGGKQDGNYSYQCITNASTTLLPATFVLRLNKPFPIASKIIDKIKQITNLNVLEEIASKPIVKMENSLASVESHKEHCSLLNQIITLESEGSYTNAQKGLFVSLADQSHCYFISDNPEMTGVNVKSIQFTEPSHVTKIIKLLREQALFNSLIASCVRQNSKQDLESCYMFEVNVVSLQYIQIFIEHPLKETMVTVELDLSDVRQIASCKINGNDLQTDIKLENYITRVLQKTCSIPQLTRCLLKYWESESQLSRMQKRTFDNGLFGILEPKNDNNNKEKKDDIEKDENSNGNEDSFGVNGQDSTSFDICGINKNEIFFKTNENKSEKRLRQEEADIDIFDQKSNNSKISRMMGYDFDDDEDENMIVSDRNILSDELMHNENSSVSSASSSESSASNKKNVLMHKGNITPTQKTSLDVFEFNDPSPPHQSVPIPRQSPSGTFNQQQQQQQEKRMHDIEIIPLKNQRNVVSPNIDSPNVLGQTSITITPINNSNFFYKGNEKKSPIDEKLKTEKKKKRKREEGEMSLPFAKKKSTESLGYTSPSKKSPIGNHQMGKPQASFSIDSSPKIKHSMNKKIDDFTDGMDDLGFMSSFEQQQQSMSPLPSPQSALQKSLNIQAQAQAQAQANRKSSLKDVIDKLKSSADTITTTTVSDKKGEYQIKSSGTSSDGIKITFNKTKKSSESKSPKHTGLKPGVLSGPASKKSQSSKSSSSSSSSSQKLLFHKSNSSSSLPSESTQKQQSGKSSKKDSSSMSPFFGGNSGSSSNDMLKNMLNLPSTSPRTDIMKAFDKKFQIPKLSARVKSDDKQVIDNMLDSHAKSAPTTPCHDHNQSIDMSMSGFHQQQKFFSQKLQLDQQKQQKIFKSASSEHLYDSNKLNVNQGVSLRTNDIDFQSFLRTQGNNNSNFNMLDHNLDSNLMMQNSNNQQLSGNLFNDNDDGLNLDFIGHDL</sequence>
<evidence type="ECO:0000256" key="9">
    <source>
        <dbReference type="RuleBase" id="RU364059"/>
    </source>
</evidence>
<keyword evidence="13" id="KW-1185">Reference proteome</keyword>
<protein>
    <recommendedName>
        <fullName evidence="3 9">Mediator of RNA polymerase II transcription subunit 1</fullName>
    </recommendedName>
    <alternativeName>
        <fullName evidence="8 9">Mediator complex subunit 1</fullName>
    </alternativeName>
</protein>
<comment type="subcellular location">
    <subcellularLocation>
        <location evidence="1 9">Nucleus</location>
    </subcellularLocation>
</comment>
<evidence type="ECO:0000256" key="10">
    <source>
        <dbReference type="SAM" id="MobiDB-lite"/>
    </source>
</evidence>
<feature type="domain" description="Mediator complex subunit Med1" evidence="11">
    <location>
        <begin position="58"/>
        <end position="438"/>
    </location>
</feature>
<dbReference type="EMBL" id="JADBJN010000003">
    <property type="protein sequence ID" value="KAG5673509.1"/>
    <property type="molecule type" value="Genomic_DNA"/>
</dbReference>
<evidence type="ECO:0000256" key="4">
    <source>
        <dbReference type="ARBA" id="ARBA00023015"/>
    </source>
</evidence>
<feature type="compositionally biased region" description="Low complexity" evidence="10">
    <location>
        <begin position="980"/>
        <end position="1022"/>
    </location>
</feature>
<comment type="caution">
    <text evidence="12">The sequence shown here is derived from an EMBL/GenBank/DDBJ whole genome shotgun (WGS) entry which is preliminary data.</text>
</comment>
<evidence type="ECO:0000256" key="5">
    <source>
        <dbReference type="ARBA" id="ARBA00023159"/>
    </source>
</evidence>
<evidence type="ECO:0000313" key="13">
    <source>
        <dbReference type="Proteomes" id="UP001107558"/>
    </source>
</evidence>
<dbReference type="GO" id="GO:0003712">
    <property type="term" value="F:transcription coregulator activity"/>
    <property type="evidence" value="ECO:0007669"/>
    <property type="project" value="InterPro"/>
</dbReference>
<dbReference type="GO" id="GO:0045944">
    <property type="term" value="P:positive regulation of transcription by RNA polymerase II"/>
    <property type="evidence" value="ECO:0007669"/>
    <property type="project" value="UniProtKB-ARBA"/>
</dbReference>
<comment type="function">
    <text evidence="9">Component of the Mediator complex, a coactivator involved in the regulated transcription of nearly all RNA polymerase II-dependent genes. Mediator functions as a bridge to convey information from gene-specific regulatory proteins to the basal RNA polymerase II transcription machinery. Mediator is recruited to promoters by direct interactions with regulatory proteins and serves as a scaffold for the assembly of a functional preinitiation complex with RNA polymerase II and the general transcription factors.</text>
</comment>
<organism evidence="12 13">
    <name type="scientific">Polypedilum vanderplanki</name>
    <name type="common">Sleeping chironomid midge</name>
    <dbReference type="NCBI Taxonomy" id="319348"/>
    <lineage>
        <taxon>Eukaryota</taxon>
        <taxon>Metazoa</taxon>
        <taxon>Ecdysozoa</taxon>
        <taxon>Arthropoda</taxon>
        <taxon>Hexapoda</taxon>
        <taxon>Insecta</taxon>
        <taxon>Pterygota</taxon>
        <taxon>Neoptera</taxon>
        <taxon>Endopterygota</taxon>
        <taxon>Diptera</taxon>
        <taxon>Nematocera</taxon>
        <taxon>Chironomoidea</taxon>
        <taxon>Chironomidae</taxon>
        <taxon>Chironominae</taxon>
        <taxon>Polypedilum</taxon>
        <taxon>Polypedilum</taxon>
    </lineage>
</organism>
<gene>
    <name evidence="12" type="ORF">PVAND_003551</name>
</gene>
<feature type="compositionally biased region" description="Low complexity" evidence="10">
    <location>
        <begin position="1029"/>
        <end position="1044"/>
    </location>
</feature>
<dbReference type="Proteomes" id="UP001107558">
    <property type="component" value="Chromosome 3"/>
</dbReference>
<dbReference type="Pfam" id="PF10744">
    <property type="entry name" value="Med1"/>
    <property type="match status" value="1"/>
</dbReference>
<feature type="region of interest" description="Disordered" evidence="10">
    <location>
        <begin position="938"/>
        <end position="1055"/>
    </location>
</feature>
<dbReference type="PANTHER" id="PTHR12881:SF10">
    <property type="entry name" value="MEDIATOR OF RNA POLYMERASE II TRANSCRIPTION SUBUNIT 1"/>
    <property type="match status" value="1"/>
</dbReference>
<feature type="compositionally biased region" description="Basic and acidic residues" evidence="10">
    <location>
        <begin position="551"/>
        <end position="569"/>
    </location>
</feature>
<comment type="similarity">
    <text evidence="2 9">Belongs to the Mediator complex subunit 1 family.</text>
</comment>
<feature type="compositionally biased region" description="Polar residues" evidence="10">
    <location>
        <begin position="570"/>
        <end position="582"/>
    </location>
</feature>
<feature type="region of interest" description="Disordered" evidence="10">
    <location>
        <begin position="697"/>
        <end position="733"/>
    </location>
</feature>
<proteinExistence type="inferred from homology"/>